<reference evidence="3" key="1">
    <citation type="journal article" date="2019" name="Int. J. Syst. Evol. Microbiol.">
        <title>The Global Catalogue of Microorganisms (GCM) 10K type strain sequencing project: providing services to taxonomists for standard genome sequencing and annotation.</title>
        <authorList>
            <consortium name="The Broad Institute Genomics Platform"/>
            <consortium name="The Broad Institute Genome Sequencing Center for Infectious Disease"/>
            <person name="Wu L."/>
            <person name="Ma J."/>
        </authorList>
    </citation>
    <scope>NUCLEOTIDE SEQUENCE [LARGE SCALE GENOMIC DNA]</scope>
    <source>
        <strain evidence="3">CCUG 50349</strain>
    </source>
</reference>
<dbReference type="PROSITE" id="PS51782">
    <property type="entry name" value="LYSM"/>
    <property type="match status" value="1"/>
</dbReference>
<dbReference type="InterPro" id="IPR018392">
    <property type="entry name" value="LysM"/>
</dbReference>
<dbReference type="SUPFAM" id="SSF52266">
    <property type="entry name" value="SGNH hydrolase"/>
    <property type="match status" value="1"/>
</dbReference>
<accession>A0ABV9P238</accession>
<dbReference type="RefSeq" id="WP_379739329.1">
    <property type="nucleotide sequence ID" value="NZ_JBHSGW010000004.1"/>
</dbReference>
<dbReference type="InterPro" id="IPR051532">
    <property type="entry name" value="Ester_Hydrolysis_Enzymes"/>
</dbReference>
<dbReference type="EMBL" id="JBHSGW010000004">
    <property type="protein sequence ID" value="MFC4739592.1"/>
    <property type="molecule type" value="Genomic_DNA"/>
</dbReference>
<dbReference type="SMART" id="SM00257">
    <property type="entry name" value="LysM"/>
    <property type="match status" value="1"/>
</dbReference>
<dbReference type="Pfam" id="PF01476">
    <property type="entry name" value="LysM"/>
    <property type="match status" value="1"/>
</dbReference>
<dbReference type="InterPro" id="IPR036779">
    <property type="entry name" value="LysM_dom_sf"/>
</dbReference>
<dbReference type="Proteomes" id="UP001595885">
    <property type="component" value="Unassembled WGS sequence"/>
</dbReference>
<organism evidence="2 3">
    <name type="scientific">Flavobacterium ponti</name>
    <dbReference type="NCBI Taxonomy" id="665133"/>
    <lineage>
        <taxon>Bacteria</taxon>
        <taxon>Pseudomonadati</taxon>
        <taxon>Bacteroidota</taxon>
        <taxon>Flavobacteriia</taxon>
        <taxon>Flavobacteriales</taxon>
        <taxon>Flavobacteriaceae</taxon>
        <taxon>Flavobacterium</taxon>
    </lineage>
</organism>
<evidence type="ECO:0000313" key="2">
    <source>
        <dbReference type="EMBL" id="MFC4739592.1"/>
    </source>
</evidence>
<evidence type="ECO:0000259" key="1">
    <source>
        <dbReference type="PROSITE" id="PS51782"/>
    </source>
</evidence>
<evidence type="ECO:0000313" key="3">
    <source>
        <dbReference type="Proteomes" id="UP001595885"/>
    </source>
</evidence>
<keyword evidence="3" id="KW-1185">Reference proteome</keyword>
<dbReference type="SUPFAM" id="SSF54106">
    <property type="entry name" value="LysM domain"/>
    <property type="match status" value="1"/>
</dbReference>
<sequence>MNKYLVFIMVLVSQFCFSQETDSLDVEVDSIYISQDSLIFGEYTNRILNDKAISKSLQALDALSNKQNKKLRIVHIGDSHIQADILTDYMRQNLQNKFGNAGLGFAFPYKMAKTNGSLLAKLSSDISFENYRNVKPLDSLPVGLSGIAFYTNKKDFSIELNVRDDYKFNSIRIITPNNQNSFFVANTFEVKNEIIQTEVPKEVPKKITGYTTKKTNKTINHKIKKGEVLSIIANKYDISVSQIKKANNLKSDKINYGKTLKIPTIVTERIPIEEPDTNDVASVEYEIITKEVNTKKFQPLSQMSFPMSHDYYNQVAMDKIFIIPNTEYNEFALNGIVLENDKPGVVYSAIGVNGAKCSDFSKYDAFFQQLPALEPNLIVISFGTNESFDKLENDVFIERLNQLIDNIRLFNYDAEILVTTPQPSQFGRRYKNHLVEQYAKSIIDQAEIKNYAVWDMYNDLGGAKYVNSNYRNGLITSDKVHYTYKGYKKQADDFFEALMQSLEYYKSAK</sequence>
<feature type="domain" description="LysM" evidence="1">
    <location>
        <begin position="219"/>
        <end position="262"/>
    </location>
</feature>
<dbReference type="Gene3D" id="3.40.50.1110">
    <property type="entry name" value="SGNH hydrolase"/>
    <property type="match status" value="2"/>
</dbReference>
<dbReference type="Pfam" id="PF13472">
    <property type="entry name" value="Lipase_GDSL_2"/>
    <property type="match status" value="1"/>
</dbReference>
<protein>
    <submittedName>
        <fullName evidence="2">LysM peptidoglycan-binding domain-containing protein</fullName>
    </submittedName>
</protein>
<dbReference type="CDD" id="cd00118">
    <property type="entry name" value="LysM"/>
    <property type="match status" value="1"/>
</dbReference>
<dbReference type="InterPro" id="IPR036514">
    <property type="entry name" value="SGNH_hydro_sf"/>
</dbReference>
<dbReference type="PANTHER" id="PTHR30383:SF29">
    <property type="entry name" value="SGNH HYDROLASE-TYPE ESTERASE DOMAIN-CONTAINING PROTEIN"/>
    <property type="match status" value="1"/>
</dbReference>
<gene>
    <name evidence="2" type="ORF">ACFO3U_06255</name>
</gene>
<dbReference type="PANTHER" id="PTHR30383">
    <property type="entry name" value="THIOESTERASE 1/PROTEASE 1/LYSOPHOSPHOLIPASE L1"/>
    <property type="match status" value="1"/>
</dbReference>
<proteinExistence type="predicted"/>
<dbReference type="InterPro" id="IPR013830">
    <property type="entry name" value="SGNH_hydro"/>
</dbReference>
<name>A0ABV9P238_9FLAO</name>
<dbReference type="Gene3D" id="3.10.350.10">
    <property type="entry name" value="LysM domain"/>
    <property type="match status" value="1"/>
</dbReference>
<comment type="caution">
    <text evidence="2">The sequence shown here is derived from an EMBL/GenBank/DDBJ whole genome shotgun (WGS) entry which is preliminary data.</text>
</comment>